<dbReference type="GO" id="GO:0005524">
    <property type="term" value="F:ATP binding"/>
    <property type="evidence" value="ECO:0007669"/>
    <property type="project" value="UniProtKB-KW"/>
</dbReference>
<dbReference type="GO" id="GO:0016301">
    <property type="term" value="F:kinase activity"/>
    <property type="evidence" value="ECO:0007669"/>
    <property type="project" value="UniProtKB-KW"/>
</dbReference>
<evidence type="ECO:0000313" key="6">
    <source>
        <dbReference type="Proteomes" id="UP000245207"/>
    </source>
</evidence>
<dbReference type="STRING" id="35608.A0A2U1P6G1"/>
<keyword evidence="3" id="KW-0418">Kinase</keyword>
<dbReference type="Gene3D" id="1.10.510.10">
    <property type="entry name" value="Transferase(Phosphotransferase) domain 1"/>
    <property type="match status" value="1"/>
</dbReference>
<keyword evidence="1" id="KW-0808">Transferase</keyword>
<proteinExistence type="predicted"/>
<dbReference type="OrthoDB" id="1743661at2759"/>
<keyword evidence="4" id="KW-0067">ATP-binding</keyword>
<evidence type="ECO:0000313" key="5">
    <source>
        <dbReference type="EMBL" id="PWA81355.1"/>
    </source>
</evidence>
<dbReference type="EMBL" id="PKPP01001599">
    <property type="protein sequence ID" value="PWA81355.1"/>
    <property type="molecule type" value="Genomic_DNA"/>
</dbReference>
<evidence type="ECO:0000256" key="3">
    <source>
        <dbReference type="ARBA" id="ARBA00022777"/>
    </source>
</evidence>
<sequence length="140" mass="15790">MVVDWVWDLWEEKRLVDCGDSNLFGEFNRINMELMLMIGLICVHPNFEMRPVMKDVAKMLKGEIVPDLRDVKPTVLVTGEKSPEVVVVCGGEYGVTTWGTPKSHVLDFLDVKPTMLVTTEKSPEVIVVYGGRFLLLNCCS</sequence>
<evidence type="ECO:0000256" key="4">
    <source>
        <dbReference type="ARBA" id="ARBA00022840"/>
    </source>
</evidence>
<keyword evidence="5" id="KW-0430">Lectin</keyword>
<accession>A0A2U1P6G1</accession>
<dbReference type="PANTHER" id="PTHR47973">
    <property type="entry name" value="CYSTEINE-RICH RECEPTOR-LIKE PROTEIN KINASE 3"/>
    <property type="match status" value="1"/>
</dbReference>
<dbReference type="InterPro" id="IPR052059">
    <property type="entry name" value="CR_Ser/Thr_kinase"/>
</dbReference>
<dbReference type="AlphaFoldDB" id="A0A2U1P6G1"/>
<keyword evidence="5" id="KW-0675">Receptor</keyword>
<gene>
    <name evidence="5" type="ORF">CTI12_AA105700</name>
</gene>
<keyword evidence="6" id="KW-1185">Reference proteome</keyword>
<dbReference type="Proteomes" id="UP000245207">
    <property type="component" value="Unassembled WGS sequence"/>
</dbReference>
<evidence type="ECO:0000256" key="1">
    <source>
        <dbReference type="ARBA" id="ARBA00022679"/>
    </source>
</evidence>
<evidence type="ECO:0000256" key="2">
    <source>
        <dbReference type="ARBA" id="ARBA00022741"/>
    </source>
</evidence>
<name>A0A2U1P6G1_ARTAN</name>
<organism evidence="5 6">
    <name type="scientific">Artemisia annua</name>
    <name type="common">Sweet wormwood</name>
    <dbReference type="NCBI Taxonomy" id="35608"/>
    <lineage>
        <taxon>Eukaryota</taxon>
        <taxon>Viridiplantae</taxon>
        <taxon>Streptophyta</taxon>
        <taxon>Embryophyta</taxon>
        <taxon>Tracheophyta</taxon>
        <taxon>Spermatophyta</taxon>
        <taxon>Magnoliopsida</taxon>
        <taxon>eudicotyledons</taxon>
        <taxon>Gunneridae</taxon>
        <taxon>Pentapetalae</taxon>
        <taxon>asterids</taxon>
        <taxon>campanulids</taxon>
        <taxon>Asterales</taxon>
        <taxon>Asteraceae</taxon>
        <taxon>Asteroideae</taxon>
        <taxon>Anthemideae</taxon>
        <taxon>Artemisiinae</taxon>
        <taxon>Artemisia</taxon>
    </lineage>
</organism>
<comment type="caution">
    <text evidence="5">The sequence shown here is derived from an EMBL/GenBank/DDBJ whole genome shotgun (WGS) entry which is preliminary data.</text>
</comment>
<reference evidence="5 6" key="1">
    <citation type="journal article" date="2018" name="Mol. Plant">
        <title>The genome of Artemisia annua provides insight into the evolution of Asteraceae family and artemisinin biosynthesis.</title>
        <authorList>
            <person name="Shen Q."/>
            <person name="Zhang L."/>
            <person name="Liao Z."/>
            <person name="Wang S."/>
            <person name="Yan T."/>
            <person name="Shi P."/>
            <person name="Liu M."/>
            <person name="Fu X."/>
            <person name="Pan Q."/>
            <person name="Wang Y."/>
            <person name="Lv Z."/>
            <person name="Lu X."/>
            <person name="Zhang F."/>
            <person name="Jiang W."/>
            <person name="Ma Y."/>
            <person name="Chen M."/>
            <person name="Hao X."/>
            <person name="Li L."/>
            <person name="Tang Y."/>
            <person name="Lv G."/>
            <person name="Zhou Y."/>
            <person name="Sun X."/>
            <person name="Brodelius P.E."/>
            <person name="Rose J.K.C."/>
            <person name="Tang K."/>
        </authorList>
    </citation>
    <scope>NUCLEOTIDE SEQUENCE [LARGE SCALE GENOMIC DNA]</scope>
    <source>
        <strain evidence="6">cv. Huhao1</strain>
        <tissue evidence="5">Leaf</tissue>
    </source>
</reference>
<dbReference type="GO" id="GO:0030246">
    <property type="term" value="F:carbohydrate binding"/>
    <property type="evidence" value="ECO:0007669"/>
    <property type="project" value="UniProtKB-KW"/>
</dbReference>
<protein>
    <submittedName>
        <fullName evidence="5">Concanavalin A-like lectin/glucanase domain, Ephrin type-A receptor 8</fullName>
    </submittedName>
</protein>
<keyword evidence="2" id="KW-0547">Nucleotide-binding</keyword>